<dbReference type="RefSeq" id="WP_146040313.1">
    <property type="nucleotide sequence ID" value="NZ_PPSK01000010.1"/>
</dbReference>
<proteinExistence type="predicted"/>
<dbReference type="CDD" id="cd20708">
    <property type="entry name" value="MIX_IV"/>
    <property type="match status" value="1"/>
</dbReference>
<sequence>MTILHREQALLESLWAIFEDKPVSAAAQCPLQQQELAIFPVRYAIDEASDSSDQPGPNPIPPHWQGHQSLPVLNQRSYTLRQLRDGWLYVIDRTANTRDEYQIIGARFSKVASSARAAGQPLACSNGLSHLLYPRQHQLYIAYSAERWTAWTHERMQEPVNQEKWMRGLDLATYAKTLSAPHCAPLRHLGETVADIDNGTAVPGQRFDSTTLPTQATGEDATYKPALGSNTVLASVPDQDSALFIALDDHLGILDDLSMQSAGPALELSQFEEQHLHKLTIAQHIELLAGVDFSPLESEMGLSPEAFHAFKQKAQDYLTAKARYLKELNRPTDGISAITAGQTLEQHQQQLISGYGQDAPAKLDGLVEQWGTRETLRDQVRFEESQTFALEKEQELEDIHARLTPCLQDLITWLKRLGPDPLGLFLDQTDEEQCLSLINHADAWLSFLAHDQQAQQWVIEDYTTPKTLIGLANYNFDAELASGIEQLAKEFVEEDGISLATSASVAKRTQEISDVLSNETIRNSAIFQRLSRPAQKAYETLLRIATANYEKTWQAFEFKLLPAISSRHAPRWKTIAHASISVSIHSLTNETHPFLVIDGQYRQKHAAWMRKVTQLTRRIDAQSRVVRIGRAHDRMAAVRDVHQLKRQLDSLMLEMPNKVLASGELNTQTLRTHTEHRTYSIQTLVRAELAQQLELKARDYGAYLKRVNEWTKNNAAQGLAGLVTVLNIWNFHEAMTAAGASGKWNRQDQLAVSTAASSMLASLAT</sequence>
<dbReference type="EMBL" id="PPSK01000010">
    <property type="protein sequence ID" value="POB02940.1"/>
    <property type="molecule type" value="Genomic_DNA"/>
</dbReference>
<reference evidence="2 3" key="1">
    <citation type="submission" date="2018-01" db="EMBL/GenBank/DDBJ databases">
        <title>Draft genome of the type strain Pseudomonas oceani DSM 100277 isolated from the deep water in Okinawa trough, northwestern Pacific Ocean.</title>
        <authorList>
            <person name="Gomila M."/>
            <person name="Mulet M."/>
            <person name="Garcia-Valdes E."/>
            <person name="Lalucat J."/>
        </authorList>
    </citation>
    <scope>NUCLEOTIDE SEQUENCE [LARGE SCALE GENOMIC DNA]</scope>
    <source>
        <strain evidence="2 3">DSM 100277</strain>
    </source>
</reference>
<dbReference type="OrthoDB" id="6339631at2"/>
<feature type="domain" description="Toxin VasX N-terminal region" evidence="1">
    <location>
        <begin position="29"/>
        <end position="176"/>
    </location>
</feature>
<dbReference type="Proteomes" id="UP000243451">
    <property type="component" value="Unassembled WGS sequence"/>
</dbReference>
<protein>
    <recommendedName>
        <fullName evidence="1">Toxin VasX N-terminal region domain-containing protein</fullName>
    </recommendedName>
</protein>
<evidence type="ECO:0000259" key="1">
    <source>
        <dbReference type="Pfam" id="PF20249"/>
    </source>
</evidence>
<keyword evidence="3" id="KW-1185">Reference proteome</keyword>
<accession>A0A2P4EU33</accession>
<evidence type="ECO:0000313" key="3">
    <source>
        <dbReference type="Proteomes" id="UP000243451"/>
    </source>
</evidence>
<comment type="caution">
    <text evidence="2">The sequence shown here is derived from an EMBL/GenBank/DDBJ whole genome shotgun (WGS) entry which is preliminary data.</text>
</comment>
<name>A0A2P4EU33_9GAMM</name>
<evidence type="ECO:0000313" key="2">
    <source>
        <dbReference type="EMBL" id="POB02940.1"/>
    </source>
</evidence>
<dbReference type="AlphaFoldDB" id="A0A2P4EU33"/>
<dbReference type="InterPro" id="IPR046864">
    <property type="entry name" value="VasX_N"/>
</dbReference>
<organism evidence="2 3">
    <name type="scientific">Halopseudomonas oceani</name>
    <dbReference type="NCBI Taxonomy" id="1708783"/>
    <lineage>
        <taxon>Bacteria</taxon>
        <taxon>Pseudomonadati</taxon>
        <taxon>Pseudomonadota</taxon>
        <taxon>Gammaproteobacteria</taxon>
        <taxon>Pseudomonadales</taxon>
        <taxon>Pseudomonadaceae</taxon>
        <taxon>Halopseudomonas</taxon>
    </lineage>
</organism>
<gene>
    <name evidence="2" type="ORF">C1949_11175</name>
</gene>
<dbReference type="Pfam" id="PF20249">
    <property type="entry name" value="VasX_N"/>
    <property type="match status" value="1"/>
</dbReference>
<feature type="non-terminal residue" evidence="2">
    <location>
        <position position="765"/>
    </location>
</feature>